<dbReference type="EMBL" id="RXMA01000058">
    <property type="protein sequence ID" value="RTR12229.1"/>
    <property type="molecule type" value="Genomic_DNA"/>
</dbReference>
<name>A0A3S0HTD8_9PROT</name>
<evidence type="ECO:0000313" key="5">
    <source>
        <dbReference type="Proteomes" id="UP000277007"/>
    </source>
</evidence>
<dbReference type="Pfam" id="PF00685">
    <property type="entry name" value="Sulfotransfer_1"/>
    <property type="match status" value="1"/>
</dbReference>
<dbReference type="InterPro" id="IPR000863">
    <property type="entry name" value="Sulfotransferase_dom"/>
</dbReference>
<dbReference type="Gene3D" id="3.40.50.300">
    <property type="entry name" value="P-loop containing nucleotide triphosphate hydrolases"/>
    <property type="match status" value="1"/>
</dbReference>
<dbReference type="RefSeq" id="WP_126620714.1">
    <property type="nucleotide sequence ID" value="NZ_JBHUCY010000051.1"/>
</dbReference>
<evidence type="ECO:0000256" key="1">
    <source>
        <dbReference type="ARBA" id="ARBA00005771"/>
    </source>
</evidence>
<keyword evidence="2" id="KW-0808">Transferase</keyword>
<dbReference type="InterPro" id="IPR027417">
    <property type="entry name" value="P-loop_NTPase"/>
</dbReference>
<gene>
    <name evidence="4" type="ORF">EJ903_25640</name>
</gene>
<accession>A0A3S0HTD8</accession>
<reference evidence="4 5" key="1">
    <citation type="submission" date="2018-12" db="EMBL/GenBank/DDBJ databases">
        <authorList>
            <person name="Yang Y."/>
        </authorList>
    </citation>
    <scope>NUCLEOTIDE SEQUENCE [LARGE SCALE GENOMIC DNA]</scope>
    <source>
        <strain evidence="4 5">L-25-5w-1</strain>
    </source>
</reference>
<comment type="similarity">
    <text evidence="1">Belongs to the sulfotransferase 1 family.</text>
</comment>
<proteinExistence type="inferred from homology"/>
<dbReference type="GO" id="GO:0008146">
    <property type="term" value="F:sulfotransferase activity"/>
    <property type="evidence" value="ECO:0007669"/>
    <property type="project" value="InterPro"/>
</dbReference>
<organism evidence="4 5">
    <name type="scientific">Azospirillum griseum</name>
    <dbReference type="NCBI Taxonomy" id="2496639"/>
    <lineage>
        <taxon>Bacteria</taxon>
        <taxon>Pseudomonadati</taxon>
        <taxon>Pseudomonadota</taxon>
        <taxon>Alphaproteobacteria</taxon>
        <taxon>Rhodospirillales</taxon>
        <taxon>Azospirillaceae</taxon>
        <taxon>Azospirillum</taxon>
    </lineage>
</organism>
<sequence>MATVPPGLVWLASYPKSGNTWVRVLLSNLTVGGNAPVDINKLPDDDNPMGRRRFTDDTLVDPGLLDRRELERMRPAYHDFIAAQLTTAFFCKTHDRFSNRDGAPSLGSAARAALYLLRDPRDVAVSLSHHFNQSLDAAVAMMGDGEQIFGGGRQIRYLLGDWGCHVTGWIEQRLIPVKAVRYEDLRVDPAACFADILAFLGVTATDEEIRRAVGHSDLAELQRQEAARGFVESLPGQERFFRSGRVGEWREVLAPRHVATIEGRFGGVMERWGYTLSA</sequence>
<dbReference type="SUPFAM" id="SSF52540">
    <property type="entry name" value="P-loop containing nucleoside triphosphate hydrolases"/>
    <property type="match status" value="1"/>
</dbReference>
<evidence type="ECO:0000313" key="4">
    <source>
        <dbReference type="EMBL" id="RTR12229.1"/>
    </source>
</evidence>
<feature type="domain" description="Sulfotransferase" evidence="3">
    <location>
        <begin position="9"/>
        <end position="272"/>
    </location>
</feature>
<evidence type="ECO:0000256" key="2">
    <source>
        <dbReference type="ARBA" id="ARBA00022679"/>
    </source>
</evidence>
<comment type="caution">
    <text evidence="4">The sequence shown here is derived from an EMBL/GenBank/DDBJ whole genome shotgun (WGS) entry which is preliminary data.</text>
</comment>
<dbReference type="OrthoDB" id="9804504at2"/>
<dbReference type="AlphaFoldDB" id="A0A3S0HTD8"/>
<dbReference type="Proteomes" id="UP000277007">
    <property type="component" value="Unassembled WGS sequence"/>
</dbReference>
<keyword evidence="5" id="KW-1185">Reference proteome</keyword>
<dbReference type="PANTHER" id="PTHR11783">
    <property type="entry name" value="SULFOTRANSFERASE SULT"/>
    <property type="match status" value="1"/>
</dbReference>
<evidence type="ECO:0000259" key="3">
    <source>
        <dbReference type="Pfam" id="PF00685"/>
    </source>
</evidence>
<protein>
    <recommendedName>
        <fullName evidence="3">Sulfotransferase domain-containing protein</fullName>
    </recommendedName>
</protein>